<organism evidence="2 3">
    <name type="scientific">Roridomyces roridus</name>
    <dbReference type="NCBI Taxonomy" id="1738132"/>
    <lineage>
        <taxon>Eukaryota</taxon>
        <taxon>Fungi</taxon>
        <taxon>Dikarya</taxon>
        <taxon>Basidiomycota</taxon>
        <taxon>Agaricomycotina</taxon>
        <taxon>Agaricomycetes</taxon>
        <taxon>Agaricomycetidae</taxon>
        <taxon>Agaricales</taxon>
        <taxon>Marasmiineae</taxon>
        <taxon>Mycenaceae</taxon>
        <taxon>Roridomyces</taxon>
    </lineage>
</organism>
<comment type="caution">
    <text evidence="2">The sequence shown here is derived from an EMBL/GenBank/DDBJ whole genome shotgun (WGS) entry which is preliminary data.</text>
</comment>
<dbReference type="GO" id="GO:0016787">
    <property type="term" value="F:hydrolase activity"/>
    <property type="evidence" value="ECO:0007669"/>
    <property type="project" value="UniProtKB-KW"/>
</dbReference>
<dbReference type="EMBL" id="JARKIF010000005">
    <property type="protein sequence ID" value="KAJ7639116.1"/>
    <property type="molecule type" value="Genomic_DNA"/>
</dbReference>
<feature type="domain" description="Thioesterase" evidence="1">
    <location>
        <begin position="15"/>
        <end position="120"/>
    </location>
</feature>
<keyword evidence="3" id="KW-1185">Reference proteome</keyword>
<dbReference type="Proteomes" id="UP001221142">
    <property type="component" value="Unassembled WGS sequence"/>
</dbReference>
<accession>A0AAD7C4Z5</accession>
<name>A0AAD7C4Z5_9AGAR</name>
<dbReference type="Pfam" id="PF00975">
    <property type="entry name" value="Thioesterase"/>
    <property type="match status" value="1"/>
</dbReference>
<sequence length="237" mass="25767">MSLVPISFGSAGRPPIVLVHDISGSAFPYIPFALDATLKQHTIYGISALKSNNSSFGFESVSAWAESYANLLDELKEKRVILGGWSLGGVLAMEMARILAKRGRFQVLGVVCIDSHAPWHTSALPLRTVPQGVEVGGRLVESAYFTPSEMSRLVDLWTGTTREELAAAGKLQCSSWLITPAASGCNGLEDWFGEHPERVLRVGQEGEGCDHFSMMEAKGRWIPEVVLAVKDVVRQLP</sequence>
<dbReference type="InterPro" id="IPR029058">
    <property type="entry name" value="AB_hydrolase_fold"/>
</dbReference>
<protein>
    <submittedName>
        <fullName evidence="2">Alpha/Beta hydrolase protein</fullName>
    </submittedName>
</protein>
<evidence type="ECO:0000313" key="2">
    <source>
        <dbReference type="EMBL" id="KAJ7639116.1"/>
    </source>
</evidence>
<evidence type="ECO:0000313" key="3">
    <source>
        <dbReference type="Proteomes" id="UP001221142"/>
    </source>
</evidence>
<gene>
    <name evidence="2" type="ORF">FB45DRAFT_420964</name>
</gene>
<dbReference type="InterPro" id="IPR001031">
    <property type="entry name" value="Thioesterase"/>
</dbReference>
<evidence type="ECO:0000259" key="1">
    <source>
        <dbReference type="Pfam" id="PF00975"/>
    </source>
</evidence>
<dbReference type="SUPFAM" id="SSF53474">
    <property type="entry name" value="alpha/beta-Hydrolases"/>
    <property type="match status" value="1"/>
</dbReference>
<dbReference type="AlphaFoldDB" id="A0AAD7C4Z5"/>
<keyword evidence="2" id="KW-0378">Hydrolase</keyword>
<dbReference type="Gene3D" id="3.40.50.1820">
    <property type="entry name" value="alpha/beta hydrolase"/>
    <property type="match status" value="1"/>
</dbReference>
<proteinExistence type="predicted"/>
<reference evidence="2" key="1">
    <citation type="submission" date="2023-03" db="EMBL/GenBank/DDBJ databases">
        <title>Massive genome expansion in bonnet fungi (Mycena s.s.) driven by repeated elements and novel gene families across ecological guilds.</title>
        <authorList>
            <consortium name="Lawrence Berkeley National Laboratory"/>
            <person name="Harder C.B."/>
            <person name="Miyauchi S."/>
            <person name="Viragh M."/>
            <person name="Kuo A."/>
            <person name="Thoen E."/>
            <person name="Andreopoulos B."/>
            <person name="Lu D."/>
            <person name="Skrede I."/>
            <person name="Drula E."/>
            <person name="Henrissat B."/>
            <person name="Morin E."/>
            <person name="Kohler A."/>
            <person name="Barry K."/>
            <person name="LaButti K."/>
            <person name="Morin E."/>
            <person name="Salamov A."/>
            <person name="Lipzen A."/>
            <person name="Mereny Z."/>
            <person name="Hegedus B."/>
            <person name="Baldrian P."/>
            <person name="Stursova M."/>
            <person name="Weitz H."/>
            <person name="Taylor A."/>
            <person name="Grigoriev I.V."/>
            <person name="Nagy L.G."/>
            <person name="Martin F."/>
            <person name="Kauserud H."/>
        </authorList>
    </citation>
    <scope>NUCLEOTIDE SEQUENCE</scope>
    <source>
        <strain evidence="2">9284</strain>
    </source>
</reference>